<evidence type="ECO:0000256" key="5">
    <source>
        <dbReference type="SAM" id="SignalP"/>
    </source>
</evidence>
<evidence type="ECO:0000256" key="2">
    <source>
        <dbReference type="ARBA" id="ARBA00022723"/>
    </source>
</evidence>
<sequence length="155" mass="17448">MRKQILAIALLALSVTWYGCSSDGAKQRSEETPTDPVEATNQQEVHGDMITEVKLTTPLDQAMVKQGQEIYDVKCGSCHKLDETRIVGPGWKGITQRREPAWIMNMITNVDMMLANDAEAQKLLEQCLVRMPNQNITEPEARSVLEFMRQNDGVK</sequence>
<dbReference type="Proteomes" id="UP001501175">
    <property type="component" value="Unassembled WGS sequence"/>
</dbReference>
<evidence type="ECO:0000256" key="1">
    <source>
        <dbReference type="ARBA" id="ARBA00022617"/>
    </source>
</evidence>
<comment type="caution">
    <text evidence="7">The sequence shown here is derived from an EMBL/GenBank/DDBJ whole genome shotgun (WGS) entry which is preliminary data.</text>
</comment>
<protein>
    <recommendedName>
        <fullName evidence="6">Cytochrome c domain-containing protein</fullName>
    </recommendedName>
</protein>
<evidence type="ECO:0000313" key="8">
    <source>
        <dbReference type="Proteomes" id="UP001501175"/>
    </source>
</evidence>
<evidence type="ECO:0000256" key="3">
    <source>
        <dbReference type="ARBA" id="ARBA00023004"/>
    </source>
</evidence>
<keyword evidence="8" id="KW-1185">Reference proteome</keyword>
<feature type="chain" id="PRO_5046690643" description="Cytochrome c domain-containing protein" evidence="5">
    <location>
        <begin position="20"/>
        <end position="155"/>
    </location>
</feature>
<dbReference type="RefSeq" id="WP_345250414.1">
    <property type="nucleotide sequence ID" value="NZ_BAABHD010000084.1"/>
</dbReference>
<dbReference type="InterPro" id="IPR036909">
    <property type="entry name" value="Cyt_c-like_dom_sf"/>
</dbReference>
<keyword evidence="5" id="KW-0732">Signal</keyword>
<dbReference type="Pfam" id="PF00034">
    <property type="entry name" value="Cytochrom_C"/>
    <property type="match status" value="1"/>
</dbReference>
<dbReference type="EMBL" id="BAABHD010000084">
    <property type="protein sequence ID" value="GAA4471131.1"/>
    <property type="molecule type" value="Genomic_DNA"/>
</dbReference>
<keyword evidence="3 4" id="KW-0408">Iron</keyword>
<feature type="signal peptide" evidence="5">
    <location>
        <begin position="1"/>
        <end position="19"/>
    </location>
</feature>
<dbReference type="SUPFAM" id="SSF46626">
    <property type="entry name" value="Cytochrome c"/>
    <property type="match status" value="1"/>
</dbReference>
<evidence type="ECO:0000259" key="6">
    <source>
        <dbReference type="PROSITE" id="PS51007"/>
    </source>
</evidence>
<dbReference type="Gene3D" id="1.10.760.10">
    <property type="entry name" value="Cytochrome c-like domain"/>
    <property type="match status" value="1"/>
</dbReference>
<accession>A0ABP8NTP5</accession>
<keyword evidence="2 4" id="KW-0479">Metal-binding</keyword>
<dbReference type="PROSITE" id="PS51007">
    <property type="entry name" value="CYTC"/>
    <property type="match status" value="1"/>
</dbReference>
<gene>
    <name evidence="7" type="ORF">GCM10023189_61060</name>
</gene>
<evidence type="ECO:0000313" key="7">
    <source>
        <dbReference type="EMBL" id="GAA4471131.1"/>
    </source>
</evidence>
<feature type="domain" description="Cytochrome c" evidence="6">
    <location>
        <begin position="62"/>
        <end position="152"/>
    </location>
</feature>
<dbReference type="PROSITE" id="PS51257">
    <property type="entry name" value="PROKAR_LIPOPROTEIN"/>
    <property type="match status" value="1"/>
</dbReference>
<reference evidence="8" key="1">
    <citation type="journal article" date="2019" name="Int. J. Syst. Evol. Microbiol.">
        <title>The Global Catalogue of Microorganisms (GCM) 10K type strain sequencing project: providing services to taxonomists for standard genome sequencing and annotation.</title>
        <authorList>
            <consortium name="The Broad Institute Genomics Platform"/>
            <consortium name="The Broad Institute Genome Sequencing Center for Infectious Disease"/>
            <person name="Wu L."/>
            <person name="Ma J."/>
        </authorList>
    </citation>
    <scope>NUCLEOTIDE SEQUENCE [LARGE SCALE GENOMIC DNA]</scope>
    <source>
        <strain evidence="8">JCM 17927</strain>
    </source>
</reference>
<dbReference type="InterPro" id="IPR009056">
    <property type="entry name" value="Cyt_c-like_dom"/>
</dbReference>
<keyword evidence="1 4" id="KW-0349">Heme</keyword>
<evidence type="ECO:0000256" key="4">
    <source>
        <dbReference type="PROSITE-ProRule" id="PRU00433"/>
    </source>
</evidence>
<name>A0ABP8NTP5_9BACT</name>
<organism evidence="7 8">
    <name type="scientific">Nibrella saemangeumensis</name>
    <dbReference type="NCBI Taxonomy" id="1084526"/>
    <lineage>
        <taxon>Bacteria</taxon>
        <taxon>Pseudomonadati</taxon>
        <taxon>Bacteroidota</taxon>
        <taxon>Cytophagia</taxon>
        <taxon>Cytophagales</taxon>
        <taxon>Spirosomataceae</taxon>
        <taxon>Nibrella</taxon>
    </lineage>
</organism>
<proteinExistence type="predicted"/>